<accession>A0ABD3HLG2</accession>
<name>A0ABD3HLG2_9MARC</name>
<feature type="compositionally biased region" description="Basic residues" evidence="1">
    <location>
        <begin position="170"/>
        <end position="179"/>
    </location>
</feature>
<evidence type="ECO:0000256" key="1">
    <source>
        <dbReference type="SAM" id="MobiDB-lite"/>
    </source>
</evidence>
<feature type="compositionally biased region" description="Basic and acidic residues" evidence="1">
    <location>
        <begin position="140"/>
        <end position="159"/>
    </location>
</feature>
<dbReference type="EMBL" id="JBJQOH010000003">
    <property type="protein sequence ID" value="KAL3691227.1"/>
    <property type="molecule type" value="Genomic_DNA"/>
</dbReference>
<reference evidence="2 3" key="1">
    <citation type="submission" date="2024-09" db="EMBL/GenBank/DDBJ databases">
        <title>Chromosome-scale assembly of Riccia sorocarpa.</title>
        <authorList>
            <person name="Paukszto L."/>
        </authorList>
    </citation>
    <scope>NUCLEOTIDE SEQUENCE [LARGE SCALE GENOMIC DNA]</scope>
    <source>
        <strain evidence="2">LP-2024</strain>
        <tissue evidence="2">Aerial parts of the thallus</tissue>
    </source>
</reference>
<gene>
    <name evidence="2" type="ORF">R1sor_004878</name>
</gene>
<keyword evidence="3" id="KW-1185">Reference proteome</keyword>
<protein>
    <submittedName>
        <fullName evidence="2">Uncharacterized protein</fullName>
    </submittedName>
</protein>
<comment type="caution">
    <text evidence="2">The sequence shown here is derived from an EMBL/GenBank/DDBJ whole genome shotgun (WGS) entry which is preliminary data.</text>
</comment>
<dbReference type="AlphaFoldDB" id="A0ABD3HLG2"/>
<sequence length="248" mass="28047">MEGGDESCKDEDDRRQIIHLGGRPKGRLNLIREHERRDNGQSFVHATLREQKTRGKDLVGRIVEVSGRLPVRRVQTQRLGISWDILAKEMESLPEVEEREVTTDGSTRLIALNVEKVAIQNKKTEEIEEVAESTGLPADRSARDHGATPNKVRNDKEKDDEGFEPVNSSKSRRSGRALKKKDEIGKGDLNRFAVLTDETLVEKIVEYGKEDPVILPTKFEHRTVDLEGACKGRVQFSRKEWGAARTKS</sequence>
<proteinExistence type="predicted"/>
<evidence type="ECO:0000313" key="3">
    <source>
        <dbReference type="Proteomes" id="UP001633002"/>
    </source>
</evidence>
<dbReference type="Proteomes" id="UP001633002">
    <property type="component" value="Unassembled WGS sequence"/>
</dbReference>
<feature type="region of interest" description="Disordered" evidence="1">
    <location>
        <begin position="126"/>
        <end position="179"/>
    </location>
</feature>
<evidence type="ECO:0000313" key="2">
    <source>
        <dbReference type="EMBL" id="KAL3691227.1"/>
    </source>
</evidence>
<organism evidence="2 3">
    <name type="scientific">Riccia sorocarpa</name>
    <dbReference type="NCBI Taxonomy" id="122646"/>
    <lineage>
        <taxon>Eukaryota</taxon>
        <taxon>Viridiplantae</taxon>
        <taxon>Streptophyta</taxon>
        <taxon>Embryophyta</taxon>
        <taxon>Marchantiophyta</taxon>
        <taxon>Marchantiopsida</taxon>
        <taxon>Marchantiidae</taxon>
        <taxon>Marchantiales</taxon>
        <taxon>Ricciaceae</taxon>
        <taxon>Riccia</taxon>
    </lineage>
</organism>